<evidence type="ECO:0000259" key="3">
    <source>
        <dbReference type="Pfam" id="PF01266"/>
    </source>
</evidence>
<sequence>MQVVSFLRTRAFVLLSTRFCRARYDLFDIFFSRRSDQVREQHSSPPVIVIGAGIVGTATAAFLAMAGTPVRLLDASAPASGATGAADGAVSVASKRPGPMMTMARAGAALYRELAGQGLFQGLFHKRPTFLVAASDAEADVLSDHSKALGEVGAPVRWLTRDGAADRLPSLTRKVVAVLEVEDEGHAIGYSIVSRLISAARLKVERYCPVASLEYEGRSGRVSGVRVGGAVIEASAVVVAAGGGAGRLIGLPDVSRPRRGQQLVTERAPGLNAALPGSLLSCSYLLSKKHEGEKADARGYGVVIDPLETGQFLIGSTREEGRTIPENDIEAVAHLAASAQEMVPALGQLRILRCFAGIRTATCDGLPMIGRMPGTENLFVAAGFEGDGICLGPLTGRIMADLVRGEEPEMDVSPFDPGRFATGSIAA</sequence>
<feature type="transmembrane region" description="Helical" evidence="2">
    <location>
        <begin position="47"/>
        <end position="66"/>
    </location>
</feature>
<evidence type="ECO:0000256" key="2">
    <source>
        <dbReference type="SAM" id="Phobius"/>
    </source>
</evidence>
<evidence type="ECO:0000313" key="4">
    <source>
        <dbReference type="EMBL" id="MQW73012.1"/>
    </source>
</evidence>
<comment type="caution">
    <text evidence="4">The sequence shown here is derived from an EMBL/GenBank/DDBJ whole genome shotgun (WGS) entry which is preliminary data.</text>
</comment>
<dbReference type="SUPFAM" id="SSF51905">
    <property type="entry name" value="FAD/NAD(P)-binding domain"/>
    <property type="match status" value="1"/>
</dbReference>
<evidence type="ECO:0000256" key="1">
    <source>
        <dbReference type="ARBA" id="ARBA00023002"/>
    </source>
</evidence>
<dbReference type="SUPFAM" id="SSF54373">
    <property type="entry name" value="FAD-linked reductases, C-terminal domain"/>
    <property type="match status" value="1"/>
</dbReference>
<proteinExistence type="predicted"/>
<name>A0A6G1WTM1_9HYPH</name>
<organism evidence="4">
    <name type="scientific">Sinorhizobium medicae</name>
    <dbReference type="NCBI Taxonomy" id="110321"/>
    <lineage>
        <taxon>Bacteria</taxon>
        <taxon>Pseudomonadati</taxon>
        <taxon>Pseudomonadota</taxon>
        <taxon>Alphaproteobacteria</taxon>
        <taxon>Hyphomicrobiales</taxon>
        <taxon>Rhizobiaceae</taxon>
        <taxon>Sinorhizobium/Ensifer group</taxon>
        <taxon>Sinorhizobium</taxon>
    </lineage>
</organism>
<keyword evidence="2" id="KW-1133">Transmembrane helix</keyword>
<gene>
    <name evidence="4" type="ORF">GHJ91_28985</name>
</gene>
<feature type="domain" description="FAD dependent oxidoreductase" evidence="3">
    <location>
        <begin position="47"/>
        <end position="402"/>
    </location>
</feature>
<dbReference type="Gene3D" id="3.30.9.10">
    <property type="entry name" value="D-Amino Acid Oxidase, subunit A, domain 2"/>
    <property type="match status" value="1"/>
</dbReference>
<keyword evidence="2" id="KW-0812">Transmembrane</keyword>
<dbReference type="PANTHER" id="PTHR13847:SF287">
    <property type="entry name" value="FAD-DEPENDENT OXIDOREDUCTASE DOMAIN-CONTAINING PROTEIN 1"/>
    <property type="match status" value="1"/>
</dbReference>
<dbReference type="GO" id="GO:0005737">
    <property type="term" value="C:cytoplasm"/>
    <property type="evidence" value="ECO:0007669"/>
    <property type="project" value="TreeGrafter"/>
</dbReference>
<dbReference type="Gene3D" id="3.50.50.60">
    <property type="entry name" value="FAD/NAD(P)-binding domain"/>
    <property type="match status" value="1"/>
</dbReference>
<dbReference type="EMBL" id="WISB01000184">
    <property type="protein sequence ID" value="MQW73012.1"/>
    <property type="molecule type" value="Genomic_DNA"/>
</dbReference>
<reference evidence="4" key="1">
    <citation type="journal article" date="2013" name="Genome Biol.">
        <title>Comparative genomics of the core and accessory genomes of 48 Sinorhizobium strains comprising five genospecies.</title>
        <authorList>
            <person name="Sugawara M."/>
            <person name="Epstein B."/>
            <person name="Badgley B.D."/>
            <person name="Unno T."/>
            <person name="Xu L."/>
            <person name="Reese J."/>
            <person name="Gyaneshwar P."/>
            <person name="Denny R."/>
            <person name="Mudge J."/>
            <person name="Bharti A.K."/>
            <person name="Farmer A.D."/>
            <person name="May G.D."/>
            <person name="Woodward J.E."/>
            <person name="Medigue C."/>
            <person name="Vallenet D."/>
            <person name="Lajus A."/>
            <person name="Rouy Z."/>
            <person name="Martinez-Vaz B."/>
            <person name="Tiffin P."/>
            <person name="Young N.D."/>
            <person name="Sadowsky M.J."/>
        </authorList>
    </citation>
    <scope>NUCLEOTIDE SEQUENCE</scope>
    <source>
        <strain evidence="4">M1</strain>
    </source>
</reference>
<dbReference type="GO" id="GO:0016491">
    <property type="term" value="F:oxidoreductase activity"/>
    <property type="evidence" value="ECO:0007669"/>
    <property type="project" value="UniProtKB-KW"/>
</dbReference>
<dbReference type="InterPro" id="IPR036188">
    <property type="entry name" value="FAD/NAD-bd_sf"/>
</dbReference>
<dbReference type="Pfam" id="PF01266">
    <property type="entry name" value="DAO"/>
    <property type="match status" value="1"/>
</dbReference>
<keyword evidence="1" id="KW-0560">Oxidoreductase</keyword>
<dbReference type="PANTHER" id="PTHR13847">
    <property type="entry name" value="SARCOSINE DEHYDROGENASE-RELATED"/>
    <property type="match status" value="1"/>
</dbReference>
<dbReference type="InterPro" id="IPR006076">
    <property type="entry name" value="FAD-dep_OxRdtase"/>
</dbReference>
<protein>
    <submittedName>
        <fullName evidence="4">FAD-dependent oxidoreductase</fullName>
    </submittedName>
</protein>
<dbReference type="OMA" id="YTEGARQ"/>
<keyword evidence="2" id="KW-0472">Membrane</keyword>
<accession>A0A6G1WTM1</accession>
<dbReference type="AlphaFoldDB" id="A0A6G1WTM1"/>